<dbReference type="Pfam" id="PF02720">
    <property type="entry name" value="DUF222"/>
    <property type="match status" value="1"/>
</dbReference>
<dbReference type="GO" id="GO:0003676">
    <property type="term" value="F:nucleic acid binding"/>
    <property type="evidence" value="ECO:0007669"/>
    <property type="project" value="InterPro"/>
</dbReference>
<feature type="non-terminal residue" evidence="3">
    <location>
        <position position="1"/>
    </location>
</feature>
<dbReference type="InterPro" id="IPR002711">
    <property type="entry name" value="HNH"/>
</dbReference>
<evidence type="ECO:0000256" key="1">
    <source>
        <dbReference type="ARBA" id="ARBA00023450"/>
    </source>
</evidence>
<sequence>FAVPGNAPVKTAVESGRLPVTSAATVARQVDLLRPLLADGVEESVITGMVDVAAAHGPAACRQLRAGILARHGRDGVLQAEQDAAARFVSLSHPSVDATGIADYRLTLDPVGHAALEAAIGPLSAPQPLDGDPDLRPADRRRGEALMALVARAVATGDGTGPHPKTTLLVQVDLDTLRTGLTGAGVTLGDLATGTHLAPETLRRLACDAEILPAVLDGPSEILDLGRTRRLFTPGQTRRLWLRDGGCTFPGCDIPARWTDAHHLTHWADGGTTDLDNAALLCGRHHTTVHTRRLTGHLGPHGIEWNLTHGSYDHLLAERAAREPA</sequence>
<feature type="domain" description="HNH nuclease" evidence="2">
    <location>
        <begin position="235"/>
        <end position="287"/>
    </location>
</feature>
<gene>
    <name evidence="3" type="ORF">KC207_12845</name>
</gene>
<dbReference type="InterPro" id="IPR003615">
    <property type="entry name" value="HNH_nuc"/>
</dbReference>
<name>A0A941D8R3_9MICO</name>
<evidence type="ECO:0000259" key="2">
    <source>
        <dbReference type="SMART" id="SM00507"/>
    </source>
</evidence>
<proteinExistence type="inferred from homology"/>
<dbReference type="GO" id="GO:0008270">
    <property type="term" value="F:zinc ion binding"/>
    <property type="evidence" value="ECO:0007669"/>
    <property type="project" value="InterPro"/>
</dbReference>
<dbReference type="Pfam" id="PF01844">
    <property type="entry name" value="HNH"/>
    <property type="match status" value="1"/>
</dbReference>
<keyword evidence="4" id="KW-1185">Reference proteome</keyword>
<dbReference type="Proteomes" id="UP000677016">
    <property type="component" value="Unassembled WGS sequence"/>
</dbReference>
<protein>
    <submittedName>
        <fullName evidence="3">DUF222 domain-containing protein</fullName>
    </submittedName>
</protein>
<dbReference type="GO" id="GO:0004519">
    <property type="term" value="F:endonuclease activity"/>
    <property type="evidence" value="ECO:0007669"/>
    <property type="project" value="InterPro"/>
</dbReference>
<dbReference type="EMBL" id="JAGSNF010000019">
    <property type="protein sequence ID" value="MBR7744174.1"/>
    <property type="molecule type" value="Genomic_DNA"/>
</dbReference>
<dbReference type="CDD" id="cd00085">
    <property type="entry name" value="HNHc"/>
    <property type="match status" value="1"/>
</dbReference>
<dbReference type="Gene3D" id="1.10.30.50">
    <property type="match status" value="1"/>
</dbReference>
<comment type="caution">
    <text evidence="3">The sequence shown here is derived from an EMBL/GenBank/DDBJ whole genome shotgun (WGS) entry which is preliminary data.</text>
</comment>
<evidence type="ECO:0000313" key="3">
    <source>
        <dbReference type="EMBL" id="MBR7744174.1"/>
    </source>
</evidence>
<evidence type="ECO:0000313" key="4">
    <source>
        <dbReference type="Proteomes" id="UP000677016"/>
    </source>
</evidence>
<organism evidence="3 4">
    <name type="scientific">Phycicoccus avicenniae</name>
    <dbReference type="NCBI Taxonomy" id="2828860"/>
    <lineage>
        <taxon>Bacteria</taxon>
        <taxon>Bacillati</taxon>
        <taxon>Actinomycetota</taxon>
        <taxon>Actinomycetes</taxon>
        <taxon>Micrococcales</taxon>
        <taxon>Intrasporangiaceae</taxon>
        <taxon>Phycicoccus</taxon>
    </lineage>
</organism>
<reference evidence="3" key="1">
    <citation type="submission" date="2021-04" db="EMBL/GenBank/DDBJ databases">
        <title>Phycicoccus avicenniae sp. nov., a novel endophytic actinomycetes isolated from branch of Avicennia mariana.</title>
        <authorList>
            <person name="Tuo L."/>
        </authorList>
    </citation>
    <scope>NUCLEOTIDE SEQUENCE</scope>
    <source>
        <strain evidence="3">BSK3Z-2</strain>
    </source>
</reference>
<comment type="similarity">
    <text evidence="1">Belongs to the Rv1128c/1148c/1588c/1702c/1945/3466 family.</text>
</comment>
<dbReference type="AlphaFoldDB" id="A0A941D8R3"/>
<dbReference type="RefSeq" id="WP_211603620.1">
    <property type="nucleotide sequence ID" value="NZ_JAGSNF010000019.1"/>
</dbReference>
<dbReference type="SMART" id="SM00507">
    <property type="entry name" value="HNHc"/>
    <property type="match status" value="1"/>
</dbReference>
<accession>A0A941D8R3</accession>
<dbReference type="InterPro" id="IPR003870">
    <property type="entry name" value="DUF222"/>
</dbReference>